<dbReference type="GO" id="GO:0008270">
    <property type="term" value="F:zinc ion binding"/>
    <property type="evidence" value="ECO:0007669"/>
    <property type="project" value="UniProtKB-KW"/>
</dbReference>
<keyword evidence="1" id="KW-0479">Metal-binding</keyword>
<dbReference type="InterPro" id="IPR027974">
    <property type="entry name" value="DUF4470"/>
</dbReference>
<sequence>MAHSVIIPRRTFFYAIGNTCADLLTETLPPEESLDLLLLGCGDPRSILYTTYADGVADRREFDITFCDIEPAIIARNVLLFTLLADTGKASDGDIWNIFYHFQIPEASLVRLQNQSSKLVDLSGSLEQWLEGPYGKFIRPRTQQTLSDLRRFWNKYAATASFTKAQHQDMRNRLNQGRSSLMTWQRGDVKDMAGRSAGPFYSRIIHFDTADVHFKHYWKHGVVGGCPTDAAALAYANPTFMYTQLGQGFCLHYGTDPIFGFHLAGILGPFGGNPPKATTRDLGGYAIREFSRWCAAFRERITADVRFVLRPHVGDALSLCRALGGEQDVCVSAYDSRPIVLEDGPGWPAPVSFSVIETSNLADHIGLLNVLTSAAPLLRKSPTSTLHTNSLHPSASTKSGYALLERLGADLTTFSLLSGLAPLPLLTKFTIKTSPYDYYANIRDSTDMRQQHQPIAWKYPASGDQAALVDGALRWTPVSVDAEELRDVLHKLYLHMFAVENIAQQLSKGKAPHIEGISNPSVIIYVRASYAFLLRFIKDRVRTEWQTVMDGLFAAIQVDRTLIFGNNNYQDLSTHAHLLGLDSHGFFAEPFEYDAAFQAKPELFTGWKSTPRTVHVVLRTPRSAFRRLWDMDVDMLGTPMLQCEVIVARKSQAIFSSVQLDFGKLGKGGSGEEAAAWIERDEDGWEGNSPVILRITVPARMLDIDPRATKVQVSLRSTPRTAVLMRELGPRLALFDADLMGEDVYILKDPPRVRGAKLPSAIPEPSTLPTTGTDAQSASEHAAKEVPSVRFTNGKISHIGIKVNLISDAGKAALQEGGAVTGELSPCTVQLVIGSAKKIEESVAFPFPVIGRDAKLRVARKSGYVEVIAPVAKEDPANGDGGYDKTHRTPTVLTNRALYAWAVTYVDLDKQPVLLLSYNQAMVDWIQTISSPMFSGRELLMQRSHDQTDTWVNLKNSMAHFLMFATGAVDGKKCPAFSLCRRGSEDGFIDLRIFFPALVYVPSRANKKKLSLILTKFDIRNILMDDEEIKAWKALLPSVVERCRTWNHLPSCAYVQKGIPLTLDIDESPICDCGCGKNIPDSEVMGAHRQAKPYATRAAIGLLYAVPYLEDSGKQFHAAYARASNSAAANKCAACGKAQGTLMTCGRCKQTKYCSRECQTGDWKVHKKICRA</sequence>
<reference evidence="6 7" key="1">
    <citation type="journal article" date="2010" name="Nat. Biotechnol.">
        <title>Genome sequence of the model mushroom Schizophyllum commune.</title>
        <authorList>
            <person name="Ohm R.A."/>
            <person name="de Jong J.F."/>
            <person name="Lugones L.G."/>
            <person name="Aerts A."/>
            <person name="Kothe E."/>
            <person name="Stajich J.E."/>
            <person name="de Vries R.P."/>
            <person name="Record E."/>
            <person name="Levasseur A."/>
            <person name="Baker S.E."/>
            <person name="Bartholomew K.A."/>
            <person name="Coutinho P.M."/>
            <person name="Erdmann S."/>
            <person name="Fowler T.J."/>
            <person name="Gathman A.C."/>
            <person name="Lombard V."/>
            <person name="Henrissat B."/>
            <person name="Knabe N."/>
            <person name="Kuees U."/>
            <person name="Lilly W.W."/>
            <person name="Lindquist E."/>
            <person name="Lucas S."/>
            <person name="Magnuson J.K."/>
            <person name="Piumi F."/>
            <person name="Raudaskoski M."/>
            <person name="Salamov A."/>
            <person name="Schmutz J."/>
            <person name="Schwarze F.W.M.R."/>
            <person name="vanKuyk P.A."/>
            <person name="Horton J.S."/>
            <person name="Grigoriev I.V."/>
            <person name="Woesten H.A.B."/>
        </authorList>
    </citation>
    <scope>NUCLEOTIDE SEQUENCE [LARGE SCALE GENOMIC DNA]</scope>
    <source>
        <strain evidence="7">H4-8 / FGSC 9210</strain>
    </source>
</reference>
<evidence type="ECO:0000256" key="4">
    <source>
        <dbReference type="PROSITE-ProRule" id="PRU00134"/>
    </source>
</evidence>
<dbReference type="Gene3D" id="6.10.140.2220">
    <property type="match status" value="1"/>
</dbReference>
<dbReference type="PROSITE" id="PS50865">
    <property type="entry name" value="ZF_MYND_2"/>
    <property type="match status" value="1"/>
</dbReference>
<evidence type="ECO:0000313" key="7">
    <source>
        <dbReference type="Proteomes" id="UP000007431"/>
    </source>
</evidence>
<dbReference type="PROSITE" id="PS01360">
    <property type="entry name" value="ZF_MYND_1"/>
    <property type="match status" value="1"/>
</dbReference>
<dbReference type="GO" id="GO:0005634">
    <property type="term" value="C:nucleus"/>
    <property type="evidence" value="ECO:0007669"/>
    <property type="project" value="TreeGrafter"/>
</dbReference>
<dbReference type="InterPro" id="IPR002893">
    <property type="entry name" value="Znf_MYND"/>
</dbReference>
<evidence type="ECO:0000259" key="5">
    <source>
        <dbReference type="PROSITE" id="PS50865"/>
    </source>
</evidence>
<proteinExistence type="predicted"/>
<gene>
    <name evidence="6" type="ORF">SCHCODRAFT_102565</name>
</gene>
<dbReference type="Pfam" id="PF01753">
    <property type="entry name" value="zf-MYND"/>
    <property type="match status" value="1"/>
</dbReference>
<dbReference type="Proteomes" id="UP000007431">
    <property type="component" value="Unassembled WGS sequence"/>
</dbReference>
<protein>
    <recommendedName>
        <fullName evidence="5">MYND-type domain-containing protein</fullName>
    </recommendedName>
</protein>
<dbReference type="AlphaFoldDB" id="D8PPJ6"/>
<keyword evidence="3" id="KW-0862">Zinc</keyword>
<keyword evidence="7" id="KW-1185">Reference proteome</keyword>
<dbReference type="HOGENOM" id="CLU_007974_0_1_1"/>
<evidence type="ECO:0000256" key="2">
    <source>
        <dbReference type="ARBA" id="ARBA00022771"/>
    </source>
</evidence>
<dbReference type="PANTHER" id="PTHR10237:SF14">
    <property type="entry name" value="MYND-TYPE DOMAIN-CONTAINING PROTEIN"/>
    <property type="match status" value="1"/>
</dbReference>
<dbReference type="PANTHER" id="PTHR10237">
    <property type="entry name" value="DEFORMED EPIDERMAL AUTOREGULATORY FACTOR 1 HOMOLOG SUPPRESSIN"/>
    <property type="match status" value="1"/>
</dbReference>
<organism evidence="7">
    <name type="scientific">Schizophyllum commune (strain H4-8 / FGSC 9210)</name>
    <name type="common">Split gill fungus</name>
    <dbReference type="NCBI Taxonomy" id="578458"/>
    <lineage>
        <taxon>Eukaryota</taxon>
        <taxon>Fungi</taxon>
        <taxon>Dikarya</taxon>
        <taxon>Basidiomycota</taxon>
        <taxon>Agaricomycotina</taxon>
        <taxon>Agaricomycetes</taxon>
        <taxon>Agaricomycetidae</taxon>
        <taxon>Agaricales</taxon>
        <taxon>Schizophyllaceae</taxon>
        <taxon>Schizophyllum</taxon>
    </lineage>
</organism>
<dbReference type="EMBL" id="GL377302">
    <property type="protein sequence ID" value="EFJ01638.1"/>
    <property type="molecule type" value="Genomic_DNA"/>
</dbReference>
<dbReference type="GO" id="GO:0000981">
    <property type="term" value="F:DNA-binding transcription factor activity, RNA polymerase II-specific"/>
    <property type="evidence" value="ECO:0007669"/>
    <property type="project" value="TreeGrafter"/>
</dbReference>
<dbReference type="Pfam" id="PF14737">
    <property type="entry name" value="DUF4470"/>
    <property type="match status" value="1"/>
</dbReference>
<name>D8PPJ6_SCHCM</name>
<dbReference type="eggNOG" id="ENOG502SE9H">
    <property type="taxonomic scope" value="Eukaryota"/>
</dbReference>
<dbReference type="InParanoid" id="D8PPJ6"/>
<feature type="non-terminal residue" evidence="6">
    <location>
        <position position="1172"/>
    </location>
</feature>
<evidence type="ECO:0000256" key="3">
    <source>
        <dbReference type="ARBA" id="ARBA00022833"/>
    </source>
</evidence>
<keyword evidence="2 4" id="KW-0863">Zinc-finger</keyword>
<dbReference type="SUPFAM" id="SSF144232">
    <property type="entry name" value="HIT/MYND zinc finger-like"/>
    <property type="match status" value="1"/>
</dbReference>
<evidence type="ECO:0000313" key="6">
    <source>
        <dbReference type="EMBL" id="EFJ01638.1"/>
    </source>
</evidence>
<accession>D8PPJ6</accession>
<dbReference type="OMA" id="WANLESM"/>
<feature type="domain" description="MYND-type" evidence="5">
    <location>
        <begin position="1132"/>
        <end position="1170"/>
    </location>
</feature>
<dbReference type="InterPro" id="IPR024119">
    <property type="entry name" value="TF_DEAF-1"/>
</dbReference>
<evidence type="ECO:0000256" key="1">
    <source>
        <dbReference type="ARBA" id="ARBA00022723"/>
    </source>
</evidence>
<dbReference type="VEuPathDB" id="FungiDB:SCHCODRAFT_02687523"/>